<evidence type="ECO:0000313" key="12">
    <source>
        <dbReference type="EMBL" id="SHH99094.1"/>
    </source>
</evidence>
<dbReference type="RefSeq" id="WP_423231152.1">
    <property type="nucleotide sequence ID" value="NZ_FQXM01000029.1"/>
</dbReference>
<evidence type="ECO:0000313" key="13">
    <source>
        <dbReference type="Proteomes" id="UP000184447"/>
    </source>
</evidence>
<keyword evidence="6 10" id="KW-1133">Transmembrane helix</keyword>
<dbReference type="PANTHER" id="PTHR12428:SF65">
    <property type="entry name" value="CYTOCHROME C OXIDASE ASSEMBLY PROTEIN COX18, MITOCHONDRIAL"/>
    <property type="match status" value="1"/>
</dbReference>
<dbReference type="GO" id="GO:0032977">
    <property type="term" value="F:membrane insertase activity"/>
    <property type="evidence" value="ECO:0007669"/>
    <property type="project" value="InterPro"/>
</dbReference>
<dbReference type="STRING" id="1121316.SAMN02745207_03652"/>
<dbReference type="Proteomes" id="UP000184447">
    <property type="component" value="Unassembled WGS sequence"/>
</dbReference>
<evidence type="ECO:0000256" key="6">
    <source>
        <dbReference type="ARBA" id="ARBA00022989"/>
    </source>
</evidence>
<evidence type="ECO:0000256" key="3">
    <source>
        <dbReference type="ARBA" id="ARBA00022475"/>
    </source>
</evidence>
<dbReference type="GO" id="GO:0015031">
    <property type="term" value="P:protein transport"/>
    <property type="evidence" value="ECO:0007669"/>
    <property type="project" value="UniProtKB-KW"/>
</dbReference>
<feature type="domain" description="Membrane insertase YidC/Oxa/ALB C-terminal" evidence="11">
    <location>
        <begin position="41"/>
        <end position="237"/>
    </location>
</feature>
<dbReference type="PANTHER" id="PTHR12428">
    <property type="entry name" value="OXA1"/>
    <property type="match status" value="1"/>
</dbReference>
<keyword evidence="13" id="KW-1185">Reference proteome</keyword>
<evidence type="ECO:0000256" key="7">
    <source>
        <dbReference type="ARBA" id="ARBA00023136"/>
    </source>
</evidence>
<keyword evidence="5" id="KW-0653">Protein transport</keyword>
<dbReference type="GO" id="GO:0051205">
    <property type="term" value="P:protein insertion into membrane"/>
    <property type="evidence" value="ECO:0007669"/>
    <property type="project" value="TreeGrafter"/>
</dbReference>
<dbReference type="AlphaFoldDB" id="A0A1M5XHU8"/>
<keyword evidence="2" id="KW-0813">Transport</keyword>
<dbReference type="CDD" id="cd20070">
    <property type="entry name" value="5TM_YidC_Alb3"/>
    <property type="match status" value="1"/>
</dbReference>
<reference evidence="12 13" key="1">
    <citation type="submission" date="2016-11" db="EMBL/GenBank/DDBJ databases">
        <authorList>
            <person name="Jaros S."/>
            <person name="Januszkiewicz K."/>
            <person name="Wedrychowicz H."/>
        </authorList>
    </citation>
    <scope>NUCLEOTIDE SEQUENCE [LARGE SCALE GENOMIC DNA]</scope>
    <source>
        <strain evidence="12 13">DSM 8605</strain>
    </source>
</reference>
<feature type="transmembrane region" description="Helical" evidence="10">
    <location>
        <begin position="161"/>
        <end position="184"/>
    </location>
</feature>
<name>A0A1M5XHU8_9CLOT</name>
<protein>
    <submittedName>
        <fullName evidence="12">YidC/Oxa1 family membrane protein insertase</fullName>
    </submittedName>
</protein>
<dbReference type="InterPro" id="IPR001708">
    <property type="entry name" value="YidC/ALB3/OXA1/COX18"/>
</dbReference>
<sequence length="246" mass="27461">MNVTVAAKFLEIDWLNNALVQFFGIIHSGVKVVFSSDNWSYGLTIILVTLIIRGLLFPLNYKQLKSSSKMSEVQPKIKELQAKYKNNPEKLNQETMKLYKEEGVNPLGGCLPLLLQWPILIAMYYLFMNLTIINPNIGDVTFLGLKLLGTPASFSEVSSNILLVGTWILPLLSGATTYFSSIIMSPKGSEASKQTGTLSIGMSIMITYMSFRFTTALVLYWVTNNLFQLVQSLLIKKGSNKKVQEA</sequence>
<dbReference type="Pfam" id="PF02096">
    <property type="entry name" value="60KD_IMP"/>
    <property type="match status" value="1"/>
</dbReference>
<evidence type="ECO:0000256" key="10">
    <source>
        <dbReference type="SAM" id="Phobius"/>
    </source>
</evidence>
<proteinExistence type="inferred from homology"/>
<dbReference type="EMBL" id="FQXM01000029">
    <property type="protein sequence ID" value="SHH99094.1"/>
    <property type="molecule type" value="Genomic_DNA"/>
</dbReference>
<evidence type="ECO:0000259" key="11">
    <source>
        <dbReference type="Pfam" id="PF02096"/>
    </source>
</evidence>
<feature type="transmembrane region" description="Helical" evidence="10">
    <location>
        <begin position="106"/>
        <end position="127"/>
    </location>
</feature>
<evidence type="ECO:0000256" key="2">
    <source>
        <dbReference type="ARBA" id="ARBA00022448"/>
    </source>
</evidence>
<comment type="subcellular location">
    <subcellularLocation>
        <location evidence="1">Cell membrane</location>
        <topology evidence="1">Multi-pass membrane protein</topology>
    </subcellularLocation>
    <subcellularLocation>
        <location evidence="9">Membrane</location>
        <topology evidence="9">Multi-pass membrane protein</topology>
    </subcellularLocation>
</comment>
<evidence type="ECO:0000256" key="8">
    <source>
        <dbReference type="ARBA" id="ARBA00023186"/>
    </source>
</evidence>
<dbReference type="NCBIfam" id="TIGR03592">
    <property type="entry name" value="yidC_oxa1_cterm"/>
    <property type="match status" value="1"/>
</dbReference>
<keyword evidence="8" id="KW-0143">Chaperone</keyword>
<evidence type="ECO:0000256" key="1">
    <source>
        <dbReference type="ARBA" id="ARBA00004651"/>
    </source>
</evidence>
<keyword evidence="7 10" id="KW-0472">Membrane</keyword>
<comment type="similarity">
    <text evidence="9">Belongs to the OXA1/ALB3/YidC family.</text>
</comment>
<dbReference type="GO" id="GO:0005886">
    <property type="term" value="C:plasma membrane"/>
    <property type="evidence" value="ECO:0007669"/>
    <property type="project" value="UniProtKB-SubCell"/>
</dbReference>
<dbReference type="InterPro" id="IPR047196">
    <property type="entry name" value="YidC_ALB_C"/>
</dbReference>
<keyword evidence="4 9" id="KW-0812">Transmembrane</keyword>
<gene>
    <name evidence="12" type="ORF">SAMN02745207_03652</name>
</gene>
<dbReference type="InterPro" id="IPR028055">
    <property type="entry name" value="YidC/Oxa/ALB_C"/>
</dbReference>
<feature type="transmembrane region" description="Helical" evidence="10">
    <location>
        <begin position="39"/>
        <end position="61"/>
    </location>
</feature>
<evidence type="ECO:0000256" key="5">
    <source>
        <dbReference type="ARBA" id="ARBA00022927"/>
    </source>
</evidence>
<accession>A0A1M5XHU8</accession>
<feature type="transmembrane region" description="Helical" evidence="10">
    <location>
        <begin position="196"/>
        <end position="222"/>
    </location>
</feature>
<organism evidence="12 13">
    <name type="scientific">Clostridium grantii DSM 8605</name>
    <dbReference type="NCBI Taxonomy" id="1121316"/>
    <lineage>
        <taxon>Bacteria</taxon>
        <taxon>Bacillati</taxon>
        <taxon>Bacillota</taxon>
        <taxon>Clostridia</taxon>
        <taxon>Eubacteriales</taxon>
        <taxon>Clostridiaceae</taxon>
        <taxon>Clostridium</taxon>
    </lineage>
</organism>
<keyword evidence="3" id="KW-1003">Cell membrane</keyword>
<evidence type="ECO:0000256" key="4">
    <source>
        <dbReference type="ARBA" id="ARBA00022692"/>
    </source>
</evidence>
<evidence type="ECO:0000256" key="9">
    <source>
        <dbReference type="RuleBase" id="RU003945"/>
    </source>
</evidence>